<keyword evidence="5" id="KW-0436">Ligase</keyword>
<evidence type="ECO:0000313" key="12">
    <source>
        <dbReference type="Proteomes" id="UP000053259"/>
    </source>
</evidence>
<dbReference type="FunCoup" id="A0A0D2A9L8">
    <property type="interactions" value="745"/>
</dbReference>
<keyword evidence="7" id="KW-0658">Purine biosynthesis</keyword>
<dbReference type="HAMAP" id="MF_00137">
    <property type="entry name" value="SAICAR_synth"/>
    <property type="match status" value="1"/>
</dbReference>
<keyword evidence="6" id="KW-0547">Nucleotide-binding</keyword>
<protein>
    <recommendedName>
        <fullName evidence="4">Phosphoribosylaminoimidazole-succinocarboxamide synthase</fullName>
        <ecNumber evidence="3">6.3.2.6</ecNumber>
    </recommendedName>
    <alternativeName>
        <fullName evidence="9">SAICAR synthetase</fullName>
    </alternativeName>
</protein>
<dbReference type="InterPro" id="IPR001636">
    <property type="entry name" value="SAICAR_synth"/>
</dbReference>
<dbReference type="Pfam" id="PF01259">
    <property type="entry name" value="SAICAR_synt"/>
    <property type="match status" value="1"/>
</dbReference>
<evidence type="ECO:0000256" key="9">
    <source>
        <dbReference type="ARBA" id="ARBA00030409"/>
    </source>
</evidence>
<gene>
    <name evidence="11" type="ORF">PV09_05516</name>
</gene>
<reference evidence="11 12" key="1">
    <citation type="submission" date="2015-01" db="EMBL/GenBank/DDBJ databases">
        <title>The Genome Sequence of Ochroconis gallopava CBS43764.</title>
        <authorList>
            <consortium name="The Broad Institute Genomics Platform"/>
            <person name="Cuomo C."/>
            <person name="de Hoog S."/>
            <person name="Gorbushina A."/>
            <person name="Stielow B."/>
            <person name="Teixiera M."/>
            <person name="Abouelleil A."/>
            <person name="Chapman S.B."/>
            <person name="Priest M."/>
            <person name="Young S.K."/>
            <person name="Wortman J."/>
            <person name="Nusbaum C."/>
            <person name="Birren B."/>
        </authorList>
    </citation>
    <scope>NUCLEOTIDE SEQUENCE [LARGE SCALE GENOMIC DNA]</scope>
    <source>
        <strain evidence="11 12">CBS 43764</strain>
    </source>
</reference>
<dbReference type="Proteomes" id="UP000053259">
    <property type="component" value="Unassembled WGS sequence"/>
</dbReference>
<evidence type="ECO:0000259" key="10">
    <source>
        <dbReference type="Pfam" id="PF01259"/>
    </source>
</evidence>
<evidence type="ECO:0000256" key="3">
    <source>
        <dbReference type="ARBA" id="ARBA00012217"/>
    </source>
</evidence>
<dbReference type="SUPFAM" id="SSF56104">
    <property type="entry name" value="SAICAR synthase-like"/>
    <property type="match status" value="1"/>
</dbReference>
<evidence type="ECO:0000256" key="8">
    <source>
        <dbReference type="ARBA" id="ARBA00022840"/>
    </source>
</evidence>
<dbReference type="NCBIfam" id="NF010568">
    <property type="entry name" value="PRK13961.1"/>
    <property type="match status" value="1"/>
</dbReference>
<dbReference type="GO" id="GO:0004639">
    <property type="term" value="F:phosphoribosylaminoimidazolesuccinocarboxamide synthase activity"/>
    <property type="evidence" value="ECO:0007669"/>
    <property type="project" value="UniProtKB-EC"/>
</dbReference>
<feature type="domain" description="SAICAR synthetase/ADE2 N-terminal" evidence="10">
    <location>
        <begin position="17"/>
        <end position="276"/>
    </location>
</feature>
<dbReference type="GO" id="GO:0005524">
    <property type="term" value="F:ATP binding"/>
    <property type="evidence" value="ECO:0007669"/>
    <property type="project" value="UniProtKB-KW"/>
</dbReference>
<dbReference type="GO" id="GO:0005737">
    <property type="term" value="C:cytoplasm"/>
    <property type="evidence" value="ECO:0007669"/>
    <property type="project" value="TreeGrafter"/>
</dbReference>
<evidence type="ECO:0000256" key="5">
    <source>
        <dbReference type="ARBA" id="ARBA00022598"/>
    </source>
</evidence>
<sequence length="306" mass="33941">MSASITTTDLSSLYKPIAKGKVRDLYEVDEATLLFIATDRISAYDVILKNGIPDKGALLTKLSAHWFDVLTKAIPSLKTHFLTLELPPKLAGSEFAKQYLGRSMQVRKLKVIPLESIVRGYITGSAWTEYKKHGTVHGIAMPAGLVESQKLMTPIWTPSTKAEQGEHDENISPEKAATIVGKDIADRVERLSLDLYTAARDYAADRGIIIADTKFEFGLDESTLPPTIVLVDEVLTPDSSRFWSAAKYQAGRSQESLDKQYLRDWLTSNGLKGKNDISMPEEVVARTRAGYVEAYERLTGEKWLSG</sequence>
<accession>A0A0D2A9L8</accession>
<dbReference type="GeneID" id="27313489"/>
<evidence type="ECO:0000256" key="6">
    <source>
        <dbReference type="ARBA" id="ARBA00022741"/>
    </source>
</evidence>
<keyword evidence="12" id="KW-1185">Reference proteome</keyword>
<name>A0A0D2A9L8_9PEZI</name>
<dbReference type="InParanoid" id="A0A0D2A9L8"/>
<dbReference type="PROSITE" id="PS01058">
    <property type="entry name" value="SAICAR_SYNTHETASE_2"/>
    <property type="match status" value="1"/>
</dbReference>
<dbReference type="UniPathway" id="UPA00074">
    <property type="reaction ID" value="UER00131"/>
</dbReference>
<dbReference type="OrthoDB" id="9991235at2759"/>
<dbReference type="RefSeq" id="XP_016213174.1">
    <property type="nucleotide sequence ID" value="XM_016359035.1"/>
</dbReference>
<dbReference type="VEuPathDB" id="FungiDB:PV09_05516"/>
<dbReference type="CDD" id="cd01414">
    <property type="entry name" value="SAICAR_synt_Sc"/>
    <property type="match status" value="1"/>
</dbReference>
<dbReference type="HOGENOM" id="CLU_045637_0_2_1"/>
<dbReference type="FunFam" id="3.30.470.20:FF:000015">
    <property type="entry name" value="Phosphoribosylaminoimidazole-succinocarboxamide synthase"/>
    <property type="match status" value="1"/>
</dbReference>
<dbReference type="InterPro" id="IPR018236">
    <property type="entry name" value="SAICAR_synthetase_CS"/>
</dbReference>
<evidence type="ECO:0000256" key="1">
    <source>
        <dbReference type="ARBA" id="ARBA00004672"/>
    </source>
</evidence>
<dbReference type="AlphaFoldDB" id="A0A0D2A9L8"/>
<evidence type="ECO:0000256" key="7">
    <source>
        <dbReference type="ARBA" id="ARBA00022755"/>
    </source>
</evidence>
<evidence type="ECO:0000256" key="4">
    <source>
        <dbReference type="ARBA" id="ARBA00016460"/>
    </source>
</evidence>
<dbReference type="GO" id="GO:0006189">
    <property type="term" value="P:'de novo' IMP biosynthetic process"/>
    <property type="evidence" value="ECO:0007669"/>
    <property type="project" value="UniProtKB-UniPathway"/>
</dbReference>
<dbReference type="Gene3D" id="3.30.470.20">
    <property type="entry name" value="ATP-grasp fold, B domain"/>
    <property type="match status" value="1"/>
</dbReference>
<evidence type="ECO:0000256" key="2">
    <source>
        <dbReference type="ARBA" id="ARBA00010190"/>
    </source>
</evidence>
<dbReference type="PROSITE" id="PS01057">
    <property type="entry name" value="SAICAR_SYNTHETASE_1"/>
    <property type="match status" value="1"/>
</dbReference>
<dbReference type="NCBIfam" id="TIGR00081">
    <property type="entry name" value="purC"/>
    <property type="match status" value="1"/>
</dbReference>
<dbReference type="PANTHER" id="PTHR43700">
    <property type="entry name" value="PHOSPHORIBOSYLAMINOIMIDAZOLE-SUCCINOCARBOXAMIDE SYNTHASE"/>
    <property type="match status" value="1"/>
</dbReference>
<organism evidence="11 12">
    <name type="scientific">Verruconis gallopava</name>
    <dbReference type="NCBI Taxonomy" id="253628"/>
    <lineage>
        <taxon>Eukaryota</taxon>
        <taxon>Fungi</taxon>
        <taxon>Dikarya</taxon>
        <taxon>Ascomycota</taxon>
        <taxon>Pezizomycotina</taxon>
        <taxon>Dothideomycetes</taxon>
        <taxon>Pleosporomycetidae</taxon>
        <taxon>Venturiales</taxon>
        <taxon>Sympoventuriaceae</taxon>
        <taxon>Verruconis</taxon>
    </lineage>
</organism>
<dbReference type="EMBL" id="KN847545">
    <property type="protein sequence ID" value="KIW03305.1"/>
    <property type="molecule type" value="Genomic_DNA"/>
</dbReference>
<dbReference type="Gene3D" id="3.30.200.20">
    <property type="entry name" value="Phosphorylase Kinase, domain 1"/>
    <property type="match status" value="1"/>
</dbReference>
<dbReference type="EC" id="6.3.2.6" evidence="3"/>
<keyword evidence="8" id="KW-0067">ATP-binding</keyword>
<evidence type="ECO:0000313" key="11">
    <source>
        <dbReference type="EMBL" id="KIW03305.1"/>
    </source>
</evidence>
<comment type="pathway">
    <text evidence="1">Purine metabolism; IMP biosynthesis via de novo pathway; 5-amino-1-(5-phospho-D-ribosyl)imidazole-4-carboxamide from 5-amino-1-(5-phospho-D-ribosyl)imidazole-4-carboxylate: step 1/2.</text>
</comment>
<comment type="similarity">
    <text evidence="2">Belongs to the SAICAR synthetase family.</text>
</comment>
<dbReference type="InterPro" id="IPR028923">
    <property type="entry name" value="SAICAR_synt/ADE2_N"/>
</dbReference>
<dbReference type="PANTHER" id="PTHR43700:SF1">
    <property type="entry name" value="PHOSPHORIBOSYLAMINOIMIDAZOLE-SUCCINOCARBOXAMIDE SYNTHASE"/>
    <property type="match status" value="1"/>
</dbReference>
<dbReference type="STRING" id="253628.A0A0D2A9L8"/>
<proteinExistence type="inferred from homology"/>